<comment type="caution">
    <text evidence="7">The sequence shown here is derived from an EMBL/GenBank/DDBJ whole genome shotgun (WGS) entry which is preliminary data.</text>
</comment>
<evidence type="ECO:0000313" key="7">
    <source>
        <dbReference type="EMBL" id="MBD8890052.1"/>
    </source>
</evidence>
<evidence type="ECO:0000256" key="4">
    <source>
        <dbReference type="RuleBase" id="RU003744"/>
    </source>
</evidence>
<reference evidence="8" key="1">
    <citation type="submission" date="2020-09" db="EMBL/GenBank/DDBJ databases">
        <title>The genome sequence of strain Labrenzia suaedae 4C16A.</title>
        <authorList>
            <person name="Liu Y."/>
        </authorList>
    </citation>
    <scope>NUCLEOTIDE SEQUENCE [LARGE SCALE GENOMIC DNA]</scope>
    <source>
        <strain evidence="8">4C16A</strain>
    </source>
</reference>
<feature type="domain" description="Solute-binding protein family 3/N-terminal" evidence="6">
    <location>
        <begin position="36"/>
        <end position="256"/>
    </location>
</feature>
<name>A0ABR9CIE6_9HYPH</name>
<feature type="chain" id="PRO_5046736708" evidence="5">
    <location>
        <begin position="27"/>
        <end position="263"/>
    </location>
</feature>
<evidence type="ECO:0000256" key="1">
    <source>
        <dbReference type="ARBA" id="ARBA00010333"/>
    </source>
</evidence>
<evidence type="ECO:0000256" key="5">
    <source>
        <dbReference type="SAM" id="SignalP"/>
    </source>
</evidence>
<dbReference type="SMART" id="SM00062">
    <property type="entry name" value="PBPb"/>
    <property type="match status" value="1"/>
</dbReference>
<dbReference type="Proteomes" id="UP000632063">
    <property type="component" value="Unassembled WGS sequence"/>
</dbReference>
<dbReference type="CDD" id="cd01072">
    <property type="entry name" value="PBP2_SMa0082_like"/>
    <property type="match status" value="1"/>
</dbReference>
<accession>A0ABR9CIE6</accession>
<comment type="similarity">
    <text evidence="1 4">Belongs to the bacterial solute-binding protein 3 family.</text>
</comment>
<dbReference type="InterPro" id="IPR018313">
    <property type="entry name" value="SBP_3_CS"/>
</dbReference>
<protein>
    <submittedName>
        <fullName evidence="7">Transporter substrate-binding domain-containing protein</fullName>
    </submittedName>
</protein>
<dbReference type="Gene3D" id="3.40.190.10">
    <property type="entry name" value="Periplasmic binding protein-like II"/>
    <property type="match status" value="2"/>
</dbReference>
<dbReference type="EMBL" id="JACYXI010000001">
    <property type="protein sequence ID" value="MBD8890052.1"/>
    <property type="molecule type" value="Genomic_DNA"/>
</dbReference>
<sequence>MFWKKLTTFAAGAVAISMALSAPAFADLKDILSAGKVRIAVPENFPPFGSLGAEGEYVGYDVDVAKMVAEDLGVELELVPVTSKQRIPFLETSKVDLVISTLGANPERAKSIWFSSAYAPFFSGAFAKADVTVSSVKDFAGKTIAVTGGSLEDLAITADAPADANIVRFGDNAATIAAYVSGQADVIVTGNIVALGIINDHPDFNLEKKFIIANSPCFVGVKTGELDLLQWVNVFVLNKKLNGKLNGLSEKWLKMPLADLPTL</sequence>
<proteinExistence type="inferred from homology"/>
<dbReference type="Pfam" id="PF00497">
    <property type="entry name" value="SBP_bac_3"/>
    <property type="match status" value="1"/>
</dbReference>
<dbReference type="PANTHER" id="PTHR30085:SF6">
    <property type="entry name" value="ABC TRANSPORTER GLUTAMINE-BINDING PROTEIN GLNH"/>
    <property type="match status" value="1"/>
</dbReference>
<evidence type="ECO:0000259" key="6">
    <source>
        <dbReference type="SMART" id="SM00062"/>
    </source>
</evidence>
<keyword evidence="2" id="KW-0813">Transport</keyword>
<dbReference type="PROSITE" id="PS01039">
    <property type="entry name" value="SBP_BACTERIAL_3"/>
    <property type="match status" value="1"/>
</dbReference>
<dbReference type="PANTHER" id="PTHR30085">
    <property type="entry name" value="AMINO ACID ABC TRANSPORTER PERMEASE"/>
    <property type="match status" value="1"/>
</dbReference>
<evidence type="ECO:0000313" key="8">
    <source>
        <dbReference type="Proteomes" id="UP000632063"/>
    </source>
</evidence>
<gene>
    <name evidence="7" type="ORF">IG616_00710</name>
</gene>
<feature type="signal peptide" evidence="5">
    <location>
        <begin position="1"/>
        <end position="26"/>
    </location>
</feature>
<dbReference type="SUPFAM" id="SSF53850">
    <property type="entry name" value="Periplasmic binding protein-like II"/>
    <property type="match status" value="1"/>
</dbReference>
<dbReference type="InterPro" id="IPR001638">
    <property type="entry name" value="Solute-binding_3/MltF_N"/>
</dbReference>
<keyword evidence="8" id="KW-1185">Reference proteome</keyword>
<evidence type="ECO:0000256" key="2">
    <source>
        <dbReference type="ARBA" id="ARBA00022448"/>
    </source>
</evidence>
<organism evidence="7 8">
    <name type="scientific">Roseibium litorale</name>
    <dbReference type="NCBI Taxonomy" id="2803841"/>
    <lineage>
        <taxon>Bacteria</taxon>
        <taxon>Pseudomonadati</taxon>
        <taxon>Pseudomonadota</taxon>
        <taxon>Alphaproteobacteria</taxon>
        <taxon>Hyphomicrobiales</taxon>
        <taxon>Stappiaceae</taxon>
        <taxon>Roseibium</taxon>
    </lineage>
</organism>
<evidence type="ECO:0000256" key="3">
    <source>
        <dbReference type="ARBA" id="ARBA00022729"/>
    </source>
</evidence>
<keyword evidence="3 5" id="KW-0732">Signal</keyword>
<reference evidence="7 8" key="2">
    <citation type="journal article" date="2021" name="Int. J. Syst. Evol. Microbiol.">
        <title>Roseibium litorale sp. nov., isolated from a tidal flat sediment and proposal for the reclassification of Labrenzia polysiphoniae as Roseibium polysiphoniae comb. nov.</title>
        <authorList>
            <person name="Liu Y."/>
            <person name="Pei T."/>
            <person name="Du J."/>
            <person name="Chao M."/>
            <person name="Deng M.R."/>
            <person name="Zhu H."/>
        </authorList>
    </citation>
    <scope>NUCLEOTIDE SEQUENCE [LARGE SCALE GENOMIC DNA]</scope>
    <source>
        <strain evidence="7 8">4C16A</strain>
    </source>
</reference>
<dbReference type="InterPro" id="IPR051455">
    <property type="entry name" value="Bact_solute-bind_prot3"/>
</dbReference>
<dbReference type="RefSeq" id="WP_192145459.1">
    <property type="nucleotide sequence ID" value="NZ_JACYXI010000001.1"/>
</dbReference>